<evidence type="ECO:0000313" key="2">
    <source>
        <dbReference type="Proteomes" id="UP000015545"/>
    </source>
</evidence>
<dbReference type="KEGG" id="vg:16574848"/>
<evidence type="ECO:0000313" key="1">
    <source>
        <dbReference type="EMBL" id="AGS82046.1"/>
    </source>
</evidence>
<gene>
    <name evidence="1" type="ORF">PaBG_00162</name>
</gene>
<protein>
    <submittedName>
        <fullName evidence="1">Uncharacterized protein</fullName>
    </submittedName>
</protein>
<dbReference type="EMBL" id="KF147891">
    <property type="protein sequence ID" value="AGS82046.1"/>
    <property type="molecule type" value="Genomic_DNA"/>
</dbReference>
<keyword evidence="2" id="KW-1185">Reference proteome</keyword>
<reference evidence="1 2" key="1">
    <citation type="journal article" date="2014" name="Genome Announc.">
        <title>Complete Genome Sequence of the Novel Giant Pseudomonas Phage PaBG.</title>
        <authorList>
            <person name="Sykilinda N.N."/>
            <person name="Bondar A.A."/>
            <person name="Gorshkova A.S."/>
            <person name="Kurochkina L.P."/>
            <person name="Kulikov E.E."/>
            <person name="Shneider M.M."/>
            <person name="Kadykov V.A."/>
            <person name="Solovjeva N.V."/>
            <person name="Kabilov M.R."/>
            <person name="Mesyanzhinov V.V."/>
            <person name="Vlassov V.V."/>
            <person name="Drukker V.V."/>
            <person name="Miroshnikov K.A."/>
        </authorList>
    </citation>
    <scope>NUCLEOTIDE SEQUENCE [LARGE SCALE GENOMIC DNA]</scope>
</reference>
<organism evidence="1 2">
    <name type="scientific">Pseudomonas phage PaBG</name>
    <dbReference type="NCBI Taxonomy" id="1335230"/>
    <lineage>
        <taxon>Viruses</taxon>
        <taxon>Duplodnaviria</taxon>
        <taxon>Heunggongvirae</taxon>
        <taxon>Uroviricota</taxon>
        <taxon>Caudoviricetes</taxon>
        <taxon>Baikalvirus</taxon>
        <taxon>Baikalvirus PaBG</taxon>
    </lineage>
</organism>
<dbReference type="Proteomes" id="UP000015545">
    <property type="component" value="Segment"/>
</dbReference>
<sequence>MPDPAIDDAFDLHLIEANDGVCRAVAPIFKSLQLALSDMSYTDNGAQYKEETGHRGALTLEFFNNVGGQQWIDGCDALIAELDAVVFHVYHANGELYSELRFSGLTEPEFTREFSHSDPTVQVLQYVWLFADVKETVKEQ</sequence>
<name>S5WKG1_9CAUD</name>
<accession>S5WKG1</accession>
<proteinExistence type="predicted"/>